<proteinExistence type="predicted"/>
<organism evidence="1 2">
    <name type="scientific">Candidatus Methylacidithermus pantelleriae</name>
    <dbReference type="NCBI Taxonomy" id="2744239"/>
    <lineage>
        <taxon>Bacteria</taxon>
        <taxon>Pseudomonadati</taxon>
        <taxon>Verrucomicrobiota</taxon>
        <taxon>Methylacidiphilae</taxon>
        <taxon>Methylacidiphilales</taxon>
        <taxon>Methylacidiphilaceae</taxon>
        <taxon>Candidatus Methylacidithermus</taxon>
    </lineage>
</organism>
<gene>
    <name evidence="1" type="ORF">MPNT_20114</name>
</gene>
<dbReference type="EMBL" id="CAJNOB010000012">
    <property type="protein sequence ID" value="CAF0696097.1"/>
    <property type="molecule type" value="Genomic_DNA"/>
</dbReference>
<accession>A0A8J2BKG1</accession>
<dbReference type="Proteomes" id="UP000663859">
    <property type="component" value="Unassembled WGS sequence"/>
</dbReference>
<sequence length="91" mass="9688">MASLREVAQAGVGRFRSGPLIFFAYPEAIGITQGGFFAGAEVIEVEPAYTSVIGGVNDARRHGTSFSQGAASRCCPERMKVSPNAHRCGRR</sequence>
<dbReference type="RefSeq" id="WP_174581948.1">
    <property type="nucleotide sequence ID" value="NZ_CAJNOB010000012.1"/>
</dbReference>
<name>A0A8J2BKG1_9BACT</name>
<evidence type="ECO:0000313" key="1">
    <source>
        <dbReference type="EMBL" id="CAF0696097.1"/>
    </source>
</evidence>
<comment type="caution">
    <text evidence="1">The sequence shown here is derived from an EMBL/GenBank/DDBJ whole genome shotgun (WGS) entry which is preliminary data.</text>
</comment>
<keyword evidence="2" id="KW-1185">Reference proteome</keyword>
<protein>
    <submittedName>
        <fullName evidence="1">Uncharacterized protein</fullName>
    </submittedName>
</protein>
<reference evidence="1" key="1">
    <citation type="submission" date="2021-02" db="EMBL/GenBank/DDBJ databases">
        <authorList>
            <person name="Cremers G."/>
            <person name="Picone N."/>
        </authorList>
    </citation>
    <scope>NUCLEOTIDE SEQUENCE</scope>
    <source>
        <strain evidence="1">PQ17</strain>
    </source>
</reference>
<evidence type="ECO:0000313" key="2">
    <source>
        <dbReference type="Proteomes" id="UP000663859"/>
    </source>
</evidence>
<dbReference type="AlphaFoldDB" id="A0A8J2BKG1"/>